<feature type="region of interest" description="Disordered" evidence="10">
    <location>
        <begin position="82"/>
        <end position="109"/>
    </location>
</feature>
<feature type="compositionally biased region" description="Basic and acidic residues" evidence="10">
    <location>
        <begin position="89"/>
        <end position="109"/>
    </location>
</feature>
<dbReference type="NCBIfam" id="TIGR00628">
    <property type="entry name" value="ung"/>
    <property type="match status" value="1"/>
</dbReference>
<feature type="compositionally biased region" description="Low complexity" evidence="10">
    <location>
        <begin position="22"/>
        <end position="39"/>
    </location>
</feature>
<dbReference type="HAMAP" id="MF_00148">
    <property type="entry name" value="UDG"/>
    <property type="match status" value="1"/>
</dbReference>
<evidence type="ECO:0000256" key="7">
    <source>
        <dbReference type="HAMAP-Rule" id="MF_03166"/>
    </source>
</evidence>
<dbReference type="EC" id="3.2.2.27" evidence="3 7"/>
<dbReference type="NCBIfam" id="NF003588">
    <property type="entry name" value="PRK05254.1-1"/>
    <property type="match status" value="1"/>
</dbReference>
<comment type="catalytic activity">
    <reaction evidence="1 7 9">
        <text>Hydrolyzes single-stranded DNA or mismatched double-stranded DNA and polynucleotides, releasing free uracil.</text>
        <dbReference type="EC" id="3.2.2.27"/>
    </reaction>
</comment>
<keyword evidence="5 7" id="KW-0378">Hydrolase</keyword>
<accession>D5ADR8</accession>
<protein>
    <recommendedName>
        <fullName evidence="3 7">Uracil-DNA glycosylase</fullName>
        <shortName evidence="7">UDG</shortName>
        <ecNumber evidence="3 7">3.2.2.27</ecNumber>
    </recommendedName>
</protein>
<evidence type="ECO:0000256" key="9">
    <source>
        <dbReference type="RuleBase" id="RU003780"/>
    </source>
</evidence>
<dbReference type="GO" id="GO:0097510">
    <property type="term" value="P:base-excision repair, AP site formation via deaminated base removal"/>
    <property type="evidence" value="ECO:0007669"/>
    <property type="project" value="TreeGrafter"/>
</dbReference>
<dbReference type="EMBL" id="BT124438">
    <property type="protein sequence ID" value="ADE77687.1"/>
    <property type="molecule type" value="mRNA"/>
</dbReference>
<dbReference type="SMART" id="SM00987">
    <property type="entry name" value="UreE_C"/>
    <property type="match status" value="1"/>
</dbReference>
<dbReference type="SMART" id="SM00986">
    <property type="entry name" value="UDG"/>
    <property type="match status" value="1"/>
</dbReference>
<dbReference type="PANTHER" id="PTHR11264">
    <property type="entry name" value="URACIL-DNA GLYCOSYLASE"/>
    <property type="match status" value="1"/>
</dbReference>
<sequence>MLPSRTNRGVVQDHKRLRAVDSGGNTSWIGSSSSSSSQSANAGFDSVATNGESEILSDGWKVHSEQILKVSELEADSKLGHEVSPSKTCTHEGFSRKCEDNGSPKVKKDAEIQLSPQQTMRMETNKAIAKAKRIQKICEEKVAESREKGIPYPKLEDLLVERTWLDALPGELQKPYMEKLSQFVTQEARGTIHIYPPPALVFNALNICPFDKVKVVIIGQDPYHGPGQAMGLCFSVPKGIKMPSSLVNIFKEIQQDVGYPLPTHGNLERWAIQGVLLLNTVLTVREHQANSHAKRGWEVFTDAVIRALSLKKSGIIFILWGNSAQEKIRIIDTNKHHILKAAHPSGLSAHRRFFQCRHFSQANKILERLGSMPIDWQI</sequence>
<evidence type="ECO:0000256" key="2">
    <source>
        <dbReference type="ARBA" id="ARBA00008184"/>
    </source>
</evidence>
<dbReference type="Pfam" id="PF03167">
    <property type="entry name" value="UDG"/>
    <property type="match status" value="1"/>
</dbReference>
<evidence type="ECO:0000256" key="4">
    <source>
        <dbReference type="ARBA" id="ARBA00022763"/>
    </source>
</evidence>
<dbReference type="InterPro" id="IPR018085">
    <property type="entry name" value="Ura-DNA_Glyclase_AS"/>
</dbReference>
<comment type="subcellular location">
    <subcellularLocation>
        <location evidence="7">Mitochondrion</location>
    </subcellularLocation>
    <subcellularLocation>
        <location evidence="7">Nucleus</location>
    </subcellularLocation>
</comment>
<feature type="domain" description="Uracil-DNA glycosylase-like" evidence="11">
    <location>
        <begin position="206"/>
        <end position="366"/>
    </location>
</feature>
<feature type="region of interest" description="Disordered" evidence="10">
    <location>
        <begin position="1"/>
        <end position="45"/>
    </location>
</feature>
<reference evidence="12" key="1">
    <citation type="submission" date="2010-04" db="EMBL/GenBank/DDBJ databases">
        <authorList>
            <person name="Reid K.E."/>
            <person name="Liao N."/>
            <person name="Chan S."/>
            <person name="Docking R."/>
            <person name="Taylor G."/>
            <person name="Moore R."/>
            <person name="Mayo M."/>
            <person name="Munro S."/>
            <person name="King J."/>
            <person name="Yanchuk A."/>
            <person name="Holt R."/>
            <person name="Jones S."/>
            <person name="Marra M."/>
            <person name="Ritland C.E."/>
            <person name="Ritland K."/>
            <person name="Bohlmann J."/>
        </authorList>
    </citation>
    <scope>NUCLEOTIDE SEQUENCE</scope>
    <source>
        <tissue evidence="12">Bud</tissue>
    </source>
</reference>
<keyword evidence="7" id="KW-0496">Mitochondrion</keyword>
<dbReference type="InterPro" id="IPR036895">
    <property type="entry name" value="Uracil-DNA_glycosylase-like_sf"/>
</dbReference>
<dbReference type="PANTHER" id="PTHR11264:SF0">
    <property type="entry name" value="URACIL-DNA GLYCOSYLASE"/>
    <property type="match status" value="1"/>
</dbReference>
<keyword evidence="7" id="KW-0539">Nucleus</keyword>
<evidence type="ECO:0000256" key="5">
    <source>
        <dbReference type="ARBA" id="ARBA00022801"/>
    </source>
</evidence>
<evidence type="ECO:0000256" key="6">
    <source>
        <dbReference type="ARBA" id="ARBA00023204"/>
    </source>
</evidence>
<dbReference type="GO" id="GO:0005739">
    <property type="term" value="C:mitochondrion"/>
    <property type="evidence" value="ECO:0007669"/>
    <property type="project" value="UniProtKB-SubCell"/>
</dbReference>
<proteinExistence type="evidence at transcript level"/>
<evidence type="ECO:0000256" key="1">
    <source>
        <dbReference type="ARBA" id="ARBA00001400"/>
    </source>
</evidence>
<evidence type="ECO:0000313" key="12">
    <source>
        <dbReference type="EMBL" id="ADE77687.1"/>
    </source>
</evidence>
<dbReference type="PROSITE" id="PS00130">
    <property type="entry name" value="U_DNA_GLYCOSYLASE"/>
    <property type="match status" value="1"/>
</dbReference>
<dbReference type="NCBIfam" id="NF003591">
    <property type="entry name" value="PRK05254.1-4"/>
    <property type="match status" value="1"/>
</dbReference>
<evidence type="ECO:0000256" key="10">
    <source>
        <dbReference type="SAM" id="MobiDB-lite"/>
    </source>
</evidence>
<comment type="similarity">
    <text evidence="2 7 9">Belongs to the uracil-DNA glycosylase (UDG) superfamily. UNG family.</text>
</comment>
<dbReference type="FunFam" id="3.40.470.10:FF:000001">
    <property type="entry name" value="Uracil-DNA glycosylase"/>
    <property type="match status" value="1"/>
</dbReference>
<dbReference type="CDD" id="cd10027">
    <property type="entry name" value="UDG-F1-like"/>
    <property type="match status" value="1"/>
</dbReference>
<dbReference type="Gene3D" id="3.40.470.10">
    <property type="entry name" value="Uracil-DNA glycosylase-like domain"/>
    <property type="match status" value="1"/>
</dbReference>
<name>D5ADR8_PICSI</name>
<evidence type="ECO:0000256" key="8">
    <source>
        <dbReference type="PROSITE-ProRule" id="PRU10072"/>
    </source>
</evidence>
<dbReference type="SUPFAM" id="SSF52141">
    <property type="entry name" value="Uracil-DNA glycosylase-like"/>
    <property type="match status" value="1"/>
</dbReference>
<dbReference type="NCBIfam" id="NF003589">
    <property type="entry name" value="PRK05254.1-2"/>
    <property type="match status" value="1"/>
</dbReference>
<dbReference type="NCBIfam" id="NF003592">
    <property type="entry name" value="PRK05254.1-5"/>
    <property type="match status" value="1"/>
</dbReference>
<keyword evidence="6 7" id="KW-0234">DNA repair</keyword>
<feature type="active site" description="Proton acceptor" evidence="7 8">
    <location>
        <position position="221"/>
    </location>
</feature>
<dbReference type="GO" id="GO:0004844">
    <property type="term" value="F:uracil DNA N-glycosylase activity"/>
    <property type="evidence" value="ECO:0007669"/>
    <property type="project" value="UniProtKB-UniRule"/>
</dbReference>
<evidence type="ECO:0000256" key="3">
    <source>
        <dbReference type="ARBA" id="ARBA00012030"/>
    </source>
</evidence>
<dbReference type="InterPro" id="IPR002043">
    <property type="entry name" value="UDG_fam1"/>
</dbReference>
<comment type="function">
    <text evidence="7 9">Excises uracil residues from the DNA which can arise as a result of misincorporation of dUMP residues by DNA polymerase or due to deamination of cytosine.</text>
</comment>
<evidence type="ECO:0000259" key="11">
    <source>
        <dbReference type="SMART" id="SM00986"/>
    </source>
</evidence>
<dbReference type="GO" id="GO:0005634">
    <property type="term" value="C:nucleus"/>
    <property type="evidence" value="ECO:0007669"/>
    <property type="project" value="UniProtKB-SubCell"/>
</dbReference>
<organism evidence="12">
    <name type="scientific">Picea sitchensis</name>
    <name type="common">Sitka spruce</name>
    <name type="synonym">Pinus sitchensis</name>
    <dbReference type="NCBI Taxonomy" id="3332"/>
    <lineage>
        <taxon>Eukaryota</taxon>
        <taxon>Viridiplantae</taxon>
        <taxon>Streptophyta</taxon>
        <taxon>Embryophyta</taxon>
        <taxon>Tracheophyta</taxon>
        <taxon>Spermatophyta</taxon>
        <taxon>Pinopsida</taxon>
        <taxon>Pinidae</taxon>
        <taxon>Conifers I</taxon>
        <taxon>Pinales</taxon>
        <taxon>Pinaceae</taxon>
        <taxon>Picea</taxon>
    </lineage>
</organism>
<keyword evidence="4 7" id="KW-0227">DNA damage</keyword>
<dbReference type="AlphaFoldDB" id="D5ADR8"/>
<dbReference type="InterPro" id="IPR005122">
    <property type="entry name" value="Uracil-DNA_glycosylase-like"/>
</dbReference>